<evidence type="ECO:0000313" key="4">
    <source>
        <dbReference type="Proteomes" id="UP000063063"/>
    </source>
</evidence>
<evidence type="ECO:0000256" key="1">
    <source>
        <dbReference type="SAM" id="Coils"/>
    </source>
</evidence>
<evidence type="ECO:0000256" key="2">
    <source>
        <dbReference type="SAM" id="MobiDB-lite"/>
    </source>
</evidence>
<feature type="compositionally biased region" description="Polar residues" evidence="2">
    <location>
        <begin position="987"/>
        <end position="996"/>
    </location>
</feature>
<keyword evidence="1" id="KW-0175">Coiled coil</keyword>
<feature type="compositionally biased region" description="Gly residues" evidence="2">
    <location>
        <begin position="1197"/>
        <end position="1208"/>
    </location>
</feature>
<dbReference type="SUPFAM" id="SSF57845">
    <property type="entry name" value="B-box zinc-binding domain"/>
    <property type="match status" value="1"/>
</dbReference>
<dbReference type="eggNOG" id="ENOG502RXF0">
    <property type="taxonomic scope" value="Eukaryota"/>
</dbReference>
<dbReference type="InterPro" id="IPR011990">
    <property type="entry name" value="TPR-like_helical_dom_sf"/>
</dbReference>
<dbReference type="EMBL" id="CP009375">
    <property type="protein sequence ID" value="AIN95591.1"/>
    <property type="molecule type" value="Genomic_DNA"/>
</dbReference>
<dbReference type="AlphaFoldDB" id="A0A088S292"/>
<sequence length="1208" mass="132915">MQSWPILVTIHNLVNVPLSACENGPRSFVVEAHLVLRVSAYSAPVSTAAFTTDDVVSTTPNLFEVRLDDVARRIDGGDGGGPKVWRCAAPEIEVVVMVREVTHRIRRSSSPYRTDRRADGDLDGTRVVGTSAPLPLNAKDIVEVHKLTTRIVGTEMGQVGLSFTVDPGDKGGYRQRLENFLRTYNPQGLRLVPSVVEVVSELDTFTKLYRRYSIQNYEERLASFFDVYGPQYKSEIPSLLRQWEGREEELMRNLVLDNGPEVTTIDQHQRLTAYMAAYQLDQNSTSVQEILTAHARDEKTSTPAGLFYALVGRYGPEPDPRTYLFPTPRYTPAPPSPPQTRGIPMEDGGDGHSHSSLHHGSSSLVRGSAGASAAASAALQRCPPTPAAKHLYVSVPMSPTPIPVREAPLETARSLDRSPSFAVEVDDAPCGGGQKATVTGSHHEAKPVITPKDKVMVLGATTGASRRDVAELRDSSLWRKMCQMMQTRQEHFKPWREHLLFFLDRDEFAAAVRALHVFSEAPDGGEVQVLVEEWSRRVDHAFRTEALTSSDAYYEAVVQEAVRLTGLQSLHLQVMSVSSLFHKEQYAGFAAYVEGQAKRTKTERLVLVGDSKSLMDVARFGLHPAADPRGLYRDALASSATAHDTSTAKGDGPFIFLREPFRHCTEKHSCSLLVCDVAVGEMYSCPTAVHAPRKLTADFLAKYDSCAYVDEANGPVIAVYSRQQILPRLFLQCVVDPQLQPCPAHPGRPVEYYVMESHAFACNRCVVMGAYKGKEVTPIEEAAVMARAGLAEVERTVKALKESMLAYANQLQNEESSMPTAPRRVEAEREINRLQKETEEHVRRIRRRLQLEEEAQLSRINAERTEVQATLEAVERLDGRLSSGMQQRAPVAVVNTLQHIQQERQVEQLMARAHDRVPLAPLELVLPLDGPPETVPPRSSSSSKVHSKGSRVVMGLNESCLPEASADDRREFHTSRTAVSHAPRTPPTSHTTHASLSPSSLYAQYLAVAGSDRKRPADDSARGSFRIDQPTLDHSTVVLASRSCPVSVTANEDNDGGGGMGYLSAKEALTHGWALLRRGDVAAAHRAWAAVCRAHGTNDVMGTKAHAYIAEAIEKDYAAAAQWYARSLQLDPQDRMTAYNYAVLLEALLDKPQEALRLYNRAAALGDAAASARARELRSKLAASCQWSQQTTFGSPGTLGGGERGWRR</sequence>
<feature type="coiled-coil region" evidence="1">
    <location>
        <begin position="790"/>
        <end position="877"/>
    </location>
</feature>
<dbReference type="Gene3D" id="3.90.228.10">
    <property type="match status" value="1"/>
</dbReference>
<dbReference type="VEuPathDB" id="TriTrypDB:LPMP_060310"/>
<gene>
    <name evidence="3" type="ORF">LPMP_060310</name>
</gene>
<evidence type="ECO:0000313" key="3">
    <source>
        <dbReference type="EMBL" id="AIN95591.1"/>
    </source>
</evidence>
<feature type="region of interest" description="Disordered" evidence="2">
    <location>
        <begin position="320"/>
        <end position="368"/>
    </location>
</feature>
<dbReference type="SUPFAM" id="SSF81901">
    <property type="entry name" value="HCP-like"/>
    <property type="match status" value="1"/>
</dbReference>
<organism evidence="3 4">
    <name type="scientific">Leishmania panamensis</name>
    <dbReference type="NCBI Taxonomy" id="5679"/>
    <lineage>
        <taxon>Eukaryota</taxon>
        <taxon>Discoba</taxon>
        <taxon>Euglenozoa</taxon>
        <taxon>Kinetoplastea</taxon>
        <taxon>Metakinetoplastina</taxon>
        <taxon>Trypanosomatida</taxon>
        <taxon>Trypanosomatidae</taxon>
        <taxon>Leishmaniinae</taxon>
        <taxon>Leishmania</taxon>
        <taxon>Leishmania guyanensis species complex</taxon>
    </lineage>
</organism>
<dbReference type="GeneID" id="22572237"/>
<dbReference type="Gene3D" id="1.25.40.10">
    <property type="entry name" value="Tetratricopeptide repeat domain"/>
    <property type="match status" value="1"/>
</dbReference>
<name>A0A088S292_LEIPA</name>
<dbReference type="VEuPathDB" id="TriTrypDB:LPAL13_060008700"/>
<feature type="compositionally biased region" description="Low complexity" evidence="2">
    <location>
        <begin position="358"/>
        <end position="368"/>
    </location>
</feature>
<feature type="region of interest" description="Disordered" evidence="2">
    <location>
        <begin position="928"/>
        <end position="996"/>
    </location>
</feature>
<dbReference type="Proteomes" id="UP000063063">
    <property type="component" value="Chromosome 6"/>
</dbReference>
<keyword evidence="4" id="KW-1185">Reference proteome</keyword>
<accession>A0A088S292</accession>
<feature type="region of interest" description="Disordered" evidence="2">
    <location>
        <begin position="1189"/>
        <end position="1208"/>
    </location>
</feature>
<dbReference type="PANTHER" id="PTHR24103">
    <property type="entry name" value="E3 UBIQUITIN-PROTEIN LIGASE TRIM"/>
    <property type="match status" value="1"/>
</dbReference>
<dbReference type="OrthoDB" id="5800423at2759"/>
<dbReference type="InterPro" id="IPR050143">
    <property type="entry name" value="TRIM/RBCC"/>
</dbReference>
<dbReference type="KEGG" id="lpan:LPMP_060310"/>
<dbReference type="RefSeq" id="XP_010703913.1">
    <property type="nucleotide sequence ID" value="XM_010705611.1"/>
</dbReference>
<feature type="region of interest" description="Disordered" evidence="2">
    <location>
        <begin position="425"/>
        <end position="444"/>
    </location>
</feature>
<dbReference type="Gene3D" id="3.30.160.60">
    <property type="entry name" value="Classic Zinc Finger"/>
    <property type="match status" value="1"/>
</dbReference>
<protein>
    <submittedName>
        <fullName evidence="3">Uncharacterized protein</fullName>
    </submittedName>
</protein>
<reference evidence="3 4" key="1">
    <citation type="journal article" date="2015" name="Sci. Rep.">
        <title>The genome of Leishmania panamensis: insights into genomics of the L. (Viannia) subgenus.</title>
        <authorList>
            <person name="Llanes A."/>
            <person name="Restrepo C.M."/>
            <person name="Vecchio G.D."/>
            <person name="Anguizola F.J."/>
            <person name="Lleonart R."/>
        </authorList>
    </citation>
    <scope>NUCLEOTIDE SEQUENCE [LARGE SCALE GENOMIC DNA]</scope>
    <source>
        <strain evidence="3 4">MHOM/PA/94/PSC-1</strain>
    </source>
</reference>
<feature type="compositionally biased region" description="Pro residues" evidence="2">
    <location>
        <begin position="329"/>
        <end position="338"/>
    </location>
</feature>
<proteinExistence type="predicted"/>